<feature type="domain" description="HSF-type DNA-binding" evidence="7">
    <location>
        <begin position="53"/>
        <end position="153"/>
    </location>
</feature>
<sequence length="308" mass="34761">YDTSPDFHVGPREALEGHGDQEESPDPSPQHNPQPPEPDQGTTNVEGNNISLGLSFPRKLWRIVVDAAFSSLCWNDDRDSMIIDENLFQRRGEEQIFESKSLKSFICLLNHHGFPKICPGNSSVCSARNRMMMHRTCNFQRGKPWFLENITTQERRRWPPEDTPQDHTTRMVAKKLNQRLRRQARMIGDPMPPRYSSSRFLSPWAVPGRSSAQVHQVVQVGRALLAVSCLCPGLLQEPMTQGICPHPPSNEPLQGSVMSLYKIYYSTLIAGLSDMTPSEDPDQAEEEQEGSSDNKCSVCERFKENAGP</sequence>
<feature type="compositionally biased region" description="Pro residues" evidence="6">
    <location>
        <begin position="26"/>
        <end position="38"/>
    </location>
</feature>
<accession>G1Q513</accession>
<evidence type="ECO:0000256" key="5">
    <source>
        <dbReference type="RuleBase" id="RU004020"/>
    </source>
</evidence>
<proteinExistence type="inferred from homology"/>
<protein>
    <recommendedName>
        <fullName evidence="7">HSF-type DNA-binding domain-containing protein</fullName>
    </recommendedName>
</protein>
<dbReference type="Pfam" id="PF00447">
    <property type="entry name" value="HSF_DNA-bind"/>
    <property type="match status" value="1"/>
</dbReference>
<reference evidence="8" key="3">
    <citation type="submission" date="2025-09" db="UniProtKB">
        <authorList>
            <consortium name="Ensembl"/>
        </authorList>
    </citation>
    <scope>IDENTIFICATION</scope>
</reference>
<evidence type="ECO:0000256" key="1">
    <source>
        <dbReference type="ARBA" id="ARBA00004123"/>
    </source>
</evidence>
<evidence type="ECO:0000259" key="7">
    <source>
        <dbReference type="SMART" id="SM00415"/>
    </source>
</evidence>
<dbReference type="GO" id="GO:0003700">
    <property type="term" value="F:DNA-binding transcription factor activity"/>
    <property type="evidence" value="ECO:0007669"/>
    <property type="project" value="InterPro"/>
</dbReference>
<dbReference type="AlphaFoldDB" id="G1Q513"/>
<comment type="similarity">
    <text evidence="2 5">Belongs to the HSF family.</text>
</comment>
<dbReference type="GO" id="GO:0005634">
    <property type="term" value="C:nucleus"/>
    <property type="evidence" value="ECO:0007669"/>
    <property type="project" value="UniProtKB-SubCell"/>
</dbReference>
<dbReference type="Gene3D" id="1.10.10.10">
    <property type="entry name" value="Winged helix-like DNA-binding domain superfamily/Winged helix DNA-binding domain"/>
    <property type="match status" value="1"/>
</dbReference>
<name>G1Q513_MYOLU</name>
<dbReference type="Proteomes" id="UP000001074">
    <property type="component" value="Unassembled WGS sequence"/>
</dbReference>
<dbReference type="InterPro" id="IPR000232">
    <property type="entry name" value="HSF_DNA-bd"/>
</dbReference>
<dbReference type="SMART" id="SM00415">
    <property type="entry name" value="HSF"/>
    <property type="match status" value="1"/>
</dbReference>
<dbReference type="InterPro" id="IPR036388">
    <property type="entry name" value="WH-like_DNA-bd_sf"/>
</dbReference>
<evidence type="ECO:0000256" key="6">
    <source>
        <dbReference type="SAM" id="MobiDB-lite"/>
    </source>
</evidence>
<comment type="subcellular location">
    <subcellularLocation>
        <location evidence="1">Nucleus</location>
    </subcellularLocation>
</comment>
<dbReference type="PANTHER" id="PTHR10015">
    <property type="entry name" value="HEAT SHOCK TRANSCRIPTION FACTOR"/>
    <property type="match status" value="1"/>
</dbReference>
<feature type="compositionally biased region" description="Acidic residues" evidence="6">
    <location>
        <begin position="277"/>
        <end position="290"/>
    </location>
</feature>
<keyword evidence="9" id="KW-1185">Reference proteome</keyword>
<evidence type="ECO:0000256" key="4">
    <source>
        <dbReference type="ARBA" id="ARBA00023242"/>
    </source>
</evidence>
<reference evidence="8" key="2">
    <citation type="submission" date="2025-08" db="UniProtKB">
        <authorList>
            <consortium name="Ensembl"/>
        </authorList>
    </citation>
    <scope>IDENTIFICATION</scope>
</reference>
<reference evidence="8 9" key="1">
    <citation type="journal article" date="2011" name="Nature">
        <title>A high-resolution map of human evolutionary constraint using 29 mammals.</title>
        <authorList>
            <person name="Lindblad-Toh K."/>
            <person name="Garber M."/>
            <person name="Zuk O."/>
            <person name="Lin M.F."/>
            <person name="Parker B.J."/>
            <person name="Washietl S."/>
            <person name="Kheradpour P."/>
            <person name="Ernst J."/>
            <person name="Jordan G."/>
            <person name="Mauceli E."/>
            <person name="Ward L.D."/>
            <person name="Lowe C.B."/>
            <person name="Holloway A.K."/>
            <person name="Clamp M."/>
            <person name="Gnerre S."/>
            <person name="Alfoldi J."/>
            <person name="Beal K."/>
            <person name="Chang J."/>
            <person name="Clawson H."/>
            <person name="Cuff J."/>
            <person name="Di Palma F."/>
            <person name="Fitzgerald S."/>
            <person name="Flicek P."/>
            <person name="Guttman M."/>
            <person name="Hubisz M.J."/>
            <person name="Jaffe D.B."/>
            <person name="Jungreis I."/>
            <person name="Kent W.J."/>
            <person name="Kostka D."/>
            <person name="Lara M."/>
            <person name="Martins A.L."/>
            <person name="Massingham T."/>
            <person name="Moltke I."/>
            <person name="Raney B.J."/>
            <person name="Rasmussen M.D."/>
            <person name="Robinson J."/>
            <person name="Stark A."/>
            <person name="Vilella A.J."/>
            <person name="Wen J."/>
            <person name="Xie X."/>
            <person name="Zody M.C."/>
            <person name="Baldwin J."/>
            <person name="Bloom T."/>
            <person name="Chin C.W."/>
            <person name="Heiman D."/>
            <person name="Nicol R."/>
            <person name="Nusbaum C."/>
            <person name="Young S."/>
            <person name="Wilkinson J."/>
            <person name="Worley K.C."/>
            <person name="Kovar C.L."/>
            <person name="Muzny D.M."/>
            <person name="Gibbs R.A."/>
            <person name="Cree A."/>
            <person name="Dihn H.H."/>
            <person name="Fowler G."/>
            <person name="Jhangiani S."/>
            <person name="Joshi V."/>
            <person name="Lee S."/>
            <person name="Lewis L.R."/>
            <person name="Nazareth L.V."/>
            <person name="Okwuonu G."/>
            <person name="Santibanez J."/>
            <person name="Warren W.C."/>
            <person name="Mardis E.R."/>
            <person name="Weinstock G.M."/>
            <person name="Wilson R.K."/>
            <person name="Delehaunty K."/>
            <person name="Dooling D."/>
            <person name="Fronik C."/>
            <person name="Fulton L."/>
            <person name="Fulton B."/>
            <person name="Graves T."/>
            <person name="Minx P."/>
            <person name="Sodergren E."/>
            <person name="Birney E."/>
            <person name="Margulies E.H."/>
            <person name="Herrero J."/>
            <person name="Green E.D."/>
            <person name="Haussler D."/>
            <person name="Siepel A."/>
            <person name="Goldman N."/>
            <person name="Pollard K.S."/>
            <person name="Pedersen J.S."/>
            <person name="Lander E.S."/>
            <person name="Kellis M."/>
        </authorList>
    </citation>
    <scope>NUCLEOTIDE SEQUENCE [LARGE SCALE GENOMIC DNA]</scope>
</reference>
<evidence type="ECO:0000256" key="2">
    <source>
        <dbReference type="ARBA" id="ARBA00006403"/>
    </source>
</evidence>
<evidence type="ECO:0000313" key="8">
    <source>
        <dbReference type="Ensembl" id="ENSMLUP00000018796.1"/>
    </source>
</evidence>
<dbReference type="PANTHER" id="PTHR10015:SF140">
    <property type="entry name" value="HEAT SHOCK TRANSCRIPTION FACTOR, X-LINKED MEMBER 3-RELATED"/>
    <property type="match status" value="1"/>
</dbReference>
<dbReference type="GeneTree" id="ENSGT00940000161825"/>
<feature type="compositionally biased region" description="Basic and acidic residues" evidence="6">
    <location>
        <begin position="9"/>
        <end position="21"/>
    </location>
</feature>
<keyword evidence="4" id="KW-0539">Nucleus</keyword>
<feature type="region of interest" description="Disordered" evidence="6">
    <location>
        <begin position="274"/>
        <end position="297"/>
    </location>
</feature>
<keyword evidence="3" id="KW-0238">DNA-binding</keyword>
<evidence type="ECO:0000256" key="3">
    <source>
        <dbReference type="ARBA" id="ARBA00023125"/>
    </source>
</evidence>
<feature type="region of interest" description="Disordered" evidence="6">
    <location>
        <begin position="1"/>
        <end position="49"/>
    </location>
</feature>
<dbReference type="InterPro" id="IPR036390">
    <property type="entry name" value="WH_DNA-bd_sf"/>
</dbReference>
<dbReference type="EMBL" id="AAPE02015523">
    <property type="status" value="NOT_ANNOTATED_CDS"/>
    <property type="molecule type" value="Genomic_DNA"/>
</dbReference>
<evidence type="ECO:0000313" key="9">
    <source>
        <dbReference type="Proteomes" id="UP000001074"/>
    </source>
</evidence>
<dbReference type="Ensembl" id="ENSMLUT00000027443.1">
    <property type="protein sequence ID" value="ENSMLUP00000018796.1"/>
    <property type="gene ID" value="ENSMLUG00000025735.1"/>
</dbReference>
<dbReference type="SUPFAM" id="SSF46785">
    <property type="entry name" value="Winged helix' DNA-binding domain"/>
    <property type="match status" value="1"/>
</dbReference>
<dbReference type="GO" id="GO:0043565">
    <property type="term" value="F:sequence-specific DNA binding"/>
    <property type="evidence" value="ECO:0007669"/>
    <property type="project" value="InterPro"/>
</dbReference>
<organism evidence="8 9">
    <name type="scientific">Myotis lucifugus</name>
    <name type="common">Little brown bat</name>
    <dbReference type="NCBI Taxonomy" id="59463"/>
    <lineage>
        <taxon>Eukaryota</taxon>
        <taxon>Metazoa</taxon>
        <taxon>Chordata</taxon>
        <taxon>Craniata</taxon>
        <taxon>Vertebrata</taxon>
        <taxon>Euteleostomi</taxon>
        <taxon>Mammalia</taxon>
        <taxon>Eutheria</taxon>
        <taxon>Laurasiatheria</taxon>
        <taxon>Chiroptera</taxon>
        <taxon>Yangochiroptera</taxon>
        <taxon>Vespertilionidae</taxon>
        <taxon>Myotis</taxon>
    </lineage>
</organism>